<evidence type="ECO:0000313" key="5">
    <source>
        <dbReference type="Proteomes" id="UP001189429"/>
    </source>
</evidence>
<dbReference type="PANTHER" id="PTHR48051">
    <property type="match status" value="1"/>
</dbReference>
<evidence type="ECO:0000313" key="4">
    <source>
        <dbReference type="EMBL" id="CAK0856912.1"/>
    </source>
</evidence>
<dbReference type="Gene3D" id="3.80.10.10">
    <property type="entry name" value="Ribonuclease Inhibitor"/>
    <property type="match status" value="1"/>
</dbReference>
<evidence type="ECO:0000256" key="3">
    <source>
        <dbReference type="SAM" id="MobiDB-lite"/>
    </source>
</evidence>
<dbReference type="SUPFAM" id="SSF53474">
    <property type="entry name" value="alpha/beta-Hydrolases"/>
    <property type="match status" value="1"/>
</dbReference>
<evidence type="ECO:0000256" key="2">
    <source>
        <dbReference type="ARBA" id="ARBA00022737"/>
    </source>
</evidence>
<protein>
    <submittedName>
        <fullName evidence="4">Uncharacterized protein</fullName>
    </submittedName>
</protein>
<keyword evidence="1" id="KW-0433">Leucine-rich repeat</keyword>
<accession>A0ABN9UDK1</accession>
<dbReference type="InterPro" id="IPR003591">
    <property type="entry name" value="Leu-rich_rpt_typical-subtyp"/>
</dbReference>
<keyword evidence="2" id="KW-0677">Repeat</keyword>
<proteinExistence type="predicted"/>
<dbReference type="Proteomes" id="UP001189429">
    <property type="component" value="Unassembled WGS sequence"/>
</dbReference>
<dbReference type="InterPro" id="IPR032675">
    <property type="entry name" value="LRR_dom_sf"/>
</dbReference>
<dbReference type="EMBL" id="CAUYUJ010015682">
    <property type="protein sequence ID" value="CAK0856912.1"/>
    <property type="molecule type" value="Genomic_DNA"/>
</dbReference>
<evidence type="ECO:0000256" key="1">
    <source>
        <dbReference type="ARBA" id="ARBA00022614"/>
    </source>
</evidence>
<dbReference type="SMART" id="SM00369">
    <property type="entry name" value="LRR_TYP"/>
    <property type="match status" value="2"/>
</dbReference>
<dbReference type="SUPFAM" id="SSF52058">
    <property type="entry name" value="L domain-like"/>
    <property type="match status" value="1"/>
</dbReference>
<keyword evidence="5" id="KW-1185">Reference proteome</keyword>
<feature type="non-terminal residue" evidence="4">
    <location>
        <position position="403"/>
    </location>
</feature>
<dbReference type="InterPro" id="IPR050216">
    <property type="entry name" value="LRR_domain-containing"/>
</dbReference>
<feature type="region of interest" description="Disordered" evidence="3">
    <location>
        <begin position="180"/>
        <end position="204"/>
    </location>
</feature>
<reference evidence="4" key="1">
    <citation type="submission" date="2023-10" db="EMBL/GenBank/DDBJ databases">
        <authorList>
            <person name="Chen Y."/>
            <person name="Shah S."/>
            <person name="Dougan E. K."/>
            <person name="Thang M."/>
            <person name="Chan C."/>
        </authorList>
    </citation>
    <scope>NUCLEOTIDE SEQUENCE [LARGE SCALE GENOMIC DNA]</scope>
</reference>
<sequence length="403" mass="42171">MGNQLVELPAAVKGLHSLRAFNVAENRLKQLPAGLGQLRRLEWLFAYSNHLAELPAGVLGGPSLERALFEANPLSASAVRALLEEASRTCARTVGLDEEQMGRARKAGPASAEAAPACVSVGSVLPVEGVGQYFTGVARGGPAAEAAPARLLVVAFAASQGEPEWHGLLGRLCAEGRAVAQPPPAGPLSARAPPEPPGGGGGYAKERRLAGLWSDCCRGAGPAPASAAERGSVDLGDFDVLSVVDHRMRWYLEDFGGLQEALRQVVARYDRVLFVGASMGGFGALLHGGLLAGAVAAFGPQAVLHEATLRPPGDDLAHLQEQERALRRSVLAARSRGVRLAVHCASDEHMWSQAHAPEGPAPLPCAPPRGRCTRSFRASRSRSCSTGQGSCSRSCPAWCTTCW</sequence>
<dbReference type="PANTHER" id="PTHR48051:SF54">
    <property type="entry name" value="LEUCINE-RICH REPEAT-CONTAINING PROTEIN"/>
    <property type="match status" value="1"/>
</dbReference>
<organism evidence="4 5">
    <name type="scientific">Prorocentrum cordatum</name>
    <dbReference type="NCBI Taxonomy" id="2364126"/>
    <lineage>
        <taxon>Eukaryota</taxon>
        <taxon>Sar</taxon>
        <taxon>Alveolata</taxon>
        <taxon>Dinophyceae</taxon>
        <taxon>Prorocentrales</taxon>
        <taxon>Prorocentraceae</taxon>
        <taxon>Prorocentrum</taxon>
    </lineage>
</organism>
<dbReference type="InterPro" id="IPR029058">
    <property type="entry name" value="AB_hydrolase_fold"/>
</dbReference>
<name>A0ABN9UDK1_9DINO</name>
<comment type="caution">
    <text evidence="4">The sequence shown here is derived from an EMBL/GenBank/DDBJ whole genome shotgun (WGS) entry which is preliminary data.</text>
</comment>
<gene>
    <name evidence="4" type="ORF">PCOR1329_LOCUS47165</name>
</gene>